<keyword evidence="1" id="KW-0175">Coiled coil</keyword>
<dbReference type="AlphaFoldDB" id="J9DCT4"/>
<reference evidence="3" key="2">
    <citation type="submission" date="2015-07" db="EMBL/GenBank/DDBJ databases">
        <title>Contrasting host-pathogen interactions and genome evolution in two generalist and specialist microsporidian pathogens of mosquitoes.</title>
        <authorList>
            <consortium name="The Broad Institute Genomics Platform"/>
            <consortium name="The Broad Institute Genome Sequencing Center for Infectious Disease"/>
            <person name="Cuomo C.A."/>
            <person name="Sanscrainte N.D."/>
            <person name="Goldberg J.M."/>
            <person name="Heiman D."/>
            <person name="Young S."/>
            <person name="Zeng Q."/>
            <person name="Becnel J.J."/>
            <person name="Birren B.W."/>
        </authorList>
    </citation>
    <scope>NUCLEOTIDE SEQUENCE [LARGE SCALE GENOMIC DNA]</scope>
    <source>
        <strain evidence="3">USNM 41457</strain>
    </source>
</reference>
<dbReference type="VEuPathDB" id="MicrosporidiaDB:EDEG_04083"/>
<proteinExistence type="predicted"/>
<comment type="caution">
    <text evidence="2">The sequence shown here is derived from an EMBL/GenBank/DDBJ whole genome shotgun (WGS) entry which is preliminary data.</text>
</comment>
<evidence type="ECO:0000313" key="2">
    <source>
        <dbReference type="EMBL" id="EJW05279.1"/>
    </source>
</evidence>
<protein>
    <submittedName>
        <fullName evidence="2">Uncharacterized protein</fullName>
    </submittedName>
</protein>
<name>J9DCT4_EDHAE</name>
<dbReference type="EMBL" id="AFBI03000274">
    <property type="protein sequence ID" value="EJW05279.1"/>
    <property type="molecule type" value="Genomic_DNA"/>
</dbReference>
<reference evidence="2 3" key="1">
    <citation type="submission" date="2011-08" db="EMBL/GenBank/DDBJ databases">
        <authorList>
            <person name="Liu Z.J."/>
            <person name="Shi F.L."/>
            <person name="Lu J.Q."/>
            <person name="Li M."/>
            <person name="Wang Z.L."/>
        </authorList>
    </citation>
    <scope>NUCLEOTIDE SEQUENCE [LARGE SCALE GENOMIC DNA]</scope>
    <source>
        <strain evidence="2 3">USNM 41457</strain>
    </source>
</reference>
<dbReference type="InParanoid" id="J9DCT4"/>
<keyword evidence="3" id="KW-1185">Reference proteome</keyword>
<feature type="coiled-coil region" evidence="1">
    <location>
        <begin position="138"/>
        <end position="186"/>
    </location>
</feature>
<sequence>MTIIQLITFIFYITRITTTIENRALEKNFNEKVNITKDEFFELEVDLSILFERIDILINYKAIRLFEELEFKFQSIKKQFDNYISNLKKAHFMTNNEKRKLNFEIYKILKIIIIIIAEKQQNNILPIENNLISGTKNKAQHEKERELYINILQKLINQMMKRVDNLEGETENLKAFQEEINKQINDYEQIIFKNTDSAKNFGHLEVLKKKANVYFSSFETDQKRTLWQSDRDEFQRKTIVAILETKIALKKAIIHWEDIGIYIRPDDIESMKKILRRIEKSCFFKNE</sequence>
<gene>
    <name evidence="2" type="ORF">EDEG_04083</name>
</gene>
<evidence type="ECO:0000313" key="3">
    <source>
        <dbReference type="Proteomes" id="UP000003163"/>
    </source>
</evidence>
<accession>J9DCT4</accession>
<dbReference type="HOGENOM" id="CLU_969859_0_0_1"/>
<organism evidence="2 3">
    <name type="scientific">Edhazardia aedis (strain USNM 41457)</name>
    <name type="common">Microsporidian parasite</name>
    <dbReference type="NCBI Taxonomy" id="1003232"/>
    <lineage>
        <taxon>Eukaryota</taxon>
        <taxon>Fungi</taxon>
        <taxon>Fungi incertae sedis</taxon>
        <taxon>Microsporidia</taxon>
        <taxon>Edhazardia</taxon>
    </lineage>
</organism>
<dbReference type="Proteomes" id="UP000003163">
    <property type="component" value="Unassembled WGS sequence"/>
</dbReference>
<evidence type="ECO:0000256" key="1">
    <source>
        <dbReference type="SAM" id="Coils"/>
    </source>
</evidence>